<keyword evidence="1" id="KW-0472">Membrane</keyword>
<dbReference type="AlphaFoldDB" id="A0A4Q1K8I0"/>
<gene>
    <name evidence="2" type="ORF">EQG61_08540</name>
</gene>
<dbReference type="Proteomes" id="UP000289857">
    <property type="component" value="Unassembled WGS sequence"/>
</dbReference>
<feature type="transmembrane region" description="Helical" evidence="1">
    <location>
        <begin position="46"/>
        <end position="65"/>
    </location>
</feature>
<name>A0A4Q1K8I0_9FLAO</name>
<evidence type="ECO:0000313" key="3">
    <source>
        <dbReference type="Proteomes" id="UP000289857"/>
    </source>
</evidence>
<protein>
    <submittedName>
        <fullName evidence="2">Uncharacterized protein</fullName>
    </submittedName>
</protein>
<proteinExistence type="predicted"/>
<evidence type="ECO:0000256" key="1">
    <source>
        <dbReference type="SAM" id="Phobius"/>
    </source>
</evidence>
<sequence length="116" mass="13199">MLHHDSRIKFILFVLVLVAGLLAYLTKIMTKRFLYNYLNAVPSKGLTAVLLVLHWGTAVGVALLLPEYLKRFPNIKALFDYCPVWEYGATLCLFLLSLMGFSGILNVVFYRKNNLS</sequence>
<dbReference type="RefSeq" id="WP_129461504.1">
    <property type="nucleotide sequence ID" value="NZ_SBKN01000004.1"/>
</dbReference>
<dbReference type="EMBL" id="SBKN01000004">
    <property type="protein sequence ID" value="RXR22619.1"/>
    <property type="molecule type" value="Genomic_DNA"/>
</dbReference>
<evidence type="ECO:0000313" key="2">
    <source>
        <dbReference type="EMBL" id="RXR22619.1"/>
    </source>
</evidence>
<accession>A0A4Q1K8I0</accession>
<organism evidence="2 3">
    <name type="scientific">Flavobacterium stagni</name>
    <dbReference type="NCBI Taxonomy" id="2506421"/>
    <lineage>
        <taxon>Bacteria</taxon>
        <taxon>Pseudomonadati</taxon>
        <taxon>Bacteroidota</taxon>
        <taxon>Flavobacteriia</taxon>
        <taxon>Flavobacteriales</taxon>
        <taxon>Flavobacteriaceae</taxon>
        <taxon>Flavobacterium</taxon>
    </lineage>
</organism>
<feature type="transmembrane region" description="Helical" evidence="1">
    <location>
        <begin position="6"/>
        <end position="25"/>
    </location>
</feature>
<comment type="caution">
    <text evidence="2">The sequence shown here is derived from an EMBL/GenBank/DDBJ whole genome shotgun (WGS) entry which is preliminary data.</text>
</comment>
<keyword evidence="1" id="KW-0812">Transmembrane</keyword>
<keyword evidence="1" id="KW-1133">Transmembrane helix</keyword>
<reference evidence="3" key="1">
    <citation type="submission" date="2019-01" db="EMBL/GenBank/DDBJ databases">
        <title>Cytophagaceae bacterium strain CAR-16.</title>
        <authorList>
            <person name="Chen W.-M."/>
        </authorList>
    </citation>
    <scope>NUCLEOTIDE SEQUENCE [LARGE SCALE GENOMIC DNA]</scope>
    <source>
        <strain evidence="3">WWJ-16</strain>
    </source>
</reference>
<keyword evidence="3" id="KW-1185">Reference proteome</keyword>
<feature type="transmembrane region" description="Helical" evidence="1">
    <location>
        <begin position="85"/>
        <end position="110"/>
    </location>
</feature>